<keyword evidence="1" id="KW-0805">Transcription regulation</keyword>
<dbReference type="PANTHER" id="PTHR43280">
    <property type="entry name" value="ARAC-FAMILY TRANSCRIPTIONAL REGULATOR"/>
    <property type="match status" value="1"/>
</dbReference>
<keyword evidence="7" id="KW-1185">Reference proteome</keyword>
<gene>
    <name evidence="6" type="ORF">SAMN05444267_1003153</name>
</gene>
<dbReference type="GO" id="GO:0043565">
    <property type="term" value="F:sequence-specific DNA binding"/>
    <property type="evidence" value="ECO:0007669"/>
    <property type="project" value="InterPro"/>
</dbReference>
<dbReference type="InterPro" id="IPR018062">
    <property type="entry name" value="HTH_AraC-typ_CS"/>
</dbReference>
<keyword evidence="2" id="KW-0238">DNA-binding</keyword>
<dbReference type="RefSeq" id="WP_073290818.1">
    <property type="nucleotide sequence ID" value="NZ_FRAV01000003.1"/>
</dbReference>
<feature type="domain" description="HTH araC/xylS-type" evidence="5">
    <location>
        <begin position="265"/>
        <end position="369"/>
    </location>
</feature>
<dbReference type="InterPro" id="IPR020449">
    <property type="entry name" value="Tscrpt_reg_AraC-type_HTH"/>
</dbReference>
<accession>A0A1M6S3F2</accession>
<dbReference type="InterPro" id="IPR009057">
    <property type="entry name" value="Homeodomain-like_sf"/>
</dbReference>
<feature type="transmembrane region" description="Helical" evidence="4">
    <location>
        <begin position="209"/>
        <end position="229"/>
    </location>
</feature>
<protein>
    <submittedName>
        <fullName evidence="6">Helix-turn-helix domain-containing protein</fullName>
    </submittedName>
</protein>
<proteinExistence type="predicted"/>
<evidence type="ECO:0000256" key="4">
    <source>
        <dbReference type="SAM" id="Phobius"/>
    </source>
</evidence>
<feature type="transmembrane region" description="Helical" evidence="4">
    <location>
        <begin position="62"/>
        <end position="84"/>
    </location>
</feature>
<dbReference type="InterPro" id="IPR018060">
    <property type="entry name" value="HTH_AraC"/>
</dbReference>
<name>A0A1M6S3F2_9FLAO</name>
<evidence type="ECO:0000313" key="7">
    <source>
        <dbReference type="Proteomes" id="UP000184364"/>
    </source>
</evidence>
<keyword evidence="4" id="KW-1133">Transmembrane helix</keyword>
<dbReference type="Gene3D" id="1.10.10.60">
    <property type="entry name" value="Homeodomain-like"/>
    <property type="match status" value="2"/>
</dbReference>
<feature type="transmembrane region" description="Helical" evidence="4">
    <location>
        <begin position="6"/>
        <end position="22"/>
    </location>
</feature>
<dbReference type="PANTHER" id="PTHR43280:SF29">
    <property type="entry name" value="ARAC-FAMILY TRANSCRIPTIONAL REGULATOR"/>
    <property type="match status" value="1"/>
</dbReference>
<dbReference type="Pfam" id="PF12833">
    <property type="entry name" value="HTH_18"/>
    <property type="match status" value="1"/>
</dbReference>
<feature type="transmembrane region" description="Helical" evidence="4">
    <location>
        <begin position="96"/>
        <end position="116"/>
    </location>
</feature>
<evidence type="ECO:0000256" key="3">
    <source>
        <dbReference type="ARBA" id="ARBA00023163"/>
    </source>
</evidence>
<evidence type="ECO:0000313" key="6">
    <source>
        <dbReference type="EMBL" id="SHK39211.1"/>
    </source>
</evidence>
<dbReference type="EMBL" id="FRAV01000003">
    <property type="protein sequence ID" value="SHK39211.1"/>
    <property type="molecule type" value="Genomic_DNA"/>
</dbReference>
<feature type="transmembrane region" description="Helical" evidence="4">
    <location>
        <begin position="136"/>
        <end position="155"/>
    </location>
</feature>
<dbReference type="STRING" id="1302687.SAMN05444267_1003153"/>
<dbReference type="PRINTS" id="PR00032">
    <property type="entry name" value="HTHARAC"/>
</dbReference>
<dbReference type="Proteomes" id="UP000184364">
    <property type="component" value="Unassembled WGS sequence"/>
</dbReference>
<dbReference type="PROSITE" id="PS01124">
    <property type="entry name" value="HTH_ARAC_FAMILY_2"/>
    <property type="match status" value="1"/>
</dbReference>
<evidence type="ECO:0000256" key="1">
    <source>
        <dbReference type="ARBA" id="ARBA00023015"/>
    </source>
</evidence>
<keyword evidence="3" id="KW-0804">Transcription</keyword>
<feature type="transmembrane region" description="Helical" evidence="4">
    <location>
        <begin position="34"/>
        <end position="50"/>
    </location>
</feature>
<reference evidence="7" key="1">
    <citation type="submission" date="2016-11" db="EMBL/GenBank/DDBJ databases">
        <authorList>
            <person name="Varghese N."/>
            <person name="Submissions S."/>
        </authorList>
    </citation>
    <scope>NUCLEOTIDE SEQUENCE [LARGE SCALE GENOMIC DNA]</scope>
    <source>
        <strain evidence="7">DSM 26899</strain>
    </source>
</reference>
<sequence length="370" mass="43019">MLIEGISFSGMAVSLLCILLLLSKKYKKEADKYFMVWLIICIANIGYYVFPSLLPQYLQTVGFTFPILSISVLYLYVSSIAFSIPFHRKYILKHSLFFVGYNLLFILTSCFCKKIIFVDNIPYFDIGQHELLLDLLTLPMVFIPMVYIILCYLALRKYQKILPQYYSSLEKINLNWLKWIILSLIFLLVFIFGIISLGPRSYQLPFQDLFKIVGAIQSIYVFIMVFFGLKQSIIIDQPIAVPDYDLEKSQEKTGTSDDRLQKMSEELLDYMKSEKPYLDEELSLSKLSSFLGVSSNQLSQMVNQNLNTNFYKFVNSYRINEVKEKLKDSKYNHYSILGIAFESGFNSKSTFNKIFKEETGMTPSEYKKSK</sequence>
<dbReference type="PROSITE" id="PS00041">
    <property type="entry name" value="HTH_ARAC_FAMILY_1"/>
    <property type="match status" value="1"/>
</dbReference>
<dbReference type="SUPFAM" id="SSF46689">
    <property type="entry name" value="Homeodomain-like"/>
    <property type="match status" value="1"/>
</dbReference>
<dbReference type="SMART" id="SM00342">
    <property type="entry name" value="HTH_ARAC"/>
    <property type="match status" value="1"/>
</dbReference>
<feature type="transmembrane region" description="Helical" evidence="4">
    <location>
        <begin position="176"/>
        <end position="197"/>
    </location>
</feature>
<dbReference type="AlphaFoldDB" id="A0A1M6S3F2"/>
<dbReference type="GO" id="GO:0003700">
    <property type="term" value="F:DNA-binding transcription factor activity"/>
    <property type="evidence" value="ECO:0007669"/>
    <property type="project" value="InterPro"/>
</dbReference>
<keyword evidence="4" id="KW-0472">Membrane</keyword>
<evidence type="ECO:0000256" key="2">
    <source>
        <dbReference type="ARBA" id="ARBA00023125"/>
    </source>
</evidence>
<dbReference type="OrthoDB" id="9779074at2"/>
<evidence type="ECO:0000259" key="5">
    <source>
        <dbReference type="PROSITE" id="PS01124"/>
    </source>
</evidence>
<keyword evidence="4" id="KW-0812">Transmembrane</keyword>
<organism evidence="6 7">
    <name type="scientific">Chryseobacterium polytrichastri</name>
    <dbReference type="NCBI Taxonomy" id="1302687"/>
    <lineage>
        <taxon>Bacteria</taxon>
        <taxon>Pseudomonadati</taxon>
        <taxon>Bacteroidota</taxon>
        <taxon>Flavobacteriia</taxon>
        <taxon>Flavobacteriales</taxon>
        <taxon>Weeksellaceae</taxon>
        <taxon>Chryseobacterium group</taxon>
        <taxon>Chryseobacterium</taxon>
    </lineage>
</organism>